<feature type="region of interest" description="Disordered" evidence="1">
    <location>
        <begin position="1"/>
        <end position="47"/>
    </location>
</feature>
<feature type="compositionally biased region" description="Low complexity" evidence="1">
    <location>
        <begin position="242"/>
        <end position="255"/>
    </location>
</feature>
<feature type="compositionally biased region" description="Gly residues" evidence="1">
    <location>
        <begin position="215"/>
        <end position="241"/>
    </location>
</feature>
<proteinExistence type="predicted"/>
<protein>
    <recommendedName>
        <fullName evidence="4">Lipoprotein</fullName>
    </recommendedName>
</protein>
<dbReference type="Proteomes" id="UP001500618">
    <property type="component" value="Unassembled WGS sequence"/>
</dbReference>
<feature type="region of interest" description="Disordered" evidence="1">
    <location>
        <begin position="211"/>
        <end position="261"/>
    </location>
</feature>
<accession>A0ABN2ID82</accession>
<gene>
    <name evidence="2" type="ORF">GCM10009765_59930</name>
</gene>
<organism evidence="2 3">
    <name type="scientific">Fodinicola feengrottensis</name>
    <dbReference type="NCBI Taxonomy" id="435914"/>
    <lineage>
        <taxon>Bacteria</taxon>
        <taxon>Bacillati</taxon>
        <taxon>Actinomycetota</taxon>
        <taxon>Actinomycetes</taxon>
        <taxon>Mycobacteriales</taxon>
        <taxon>Fodinicola</taxon>
    </lineage>
</organism>
<evidence type="ECO:0000313" key="2">
    <source>
        <dbReference type="EMBL" id="GAA1702501.1"/>
    </source>
</evidence>
<name>A0ABN2ID82_9ACTN</name>
<evidence type="ECO:0000256" key="1">
    <source>
        <dbReference type="SAM" id="MobiDB-lite"/>
    </source>
</evidence>
<feature type="compositionally biased region" description="Low complexity" evidence="1">
    <location>
        <begin position="1"/>
        <end position="10"/>
    </location>
</feature>
<evidence type="ECO:0000313" key="3">
    <source>
        <dbReference type="Proteomes" id="UP001500618"/>
    </source>
</evidence>
<evidence type="ECO:0008006" key="4">
    <source>
        <dbReference type="Google" id="ProtNLM"/>
    </source>
</evidence>
<comment type="caution">
    <text evidence="2">The sequence shown here is derived from an EMBL/GenBank/DDBJ whole genome shotgun (WGS) entry which is preliminary data.</text>
</comment>
<reference evidence="2 3" key="1">
    <citation type="journal article" date="2019" name="Int. J. Syst. Evol. Microbiol.">
        <title>The Global Catalogue of Microorganisms (GCM) 10K type strain sequencing project: providing services to taxonomists for standard genome sequencing and annotation.</title>
        <authorList>
            <consortium name="The Broad Institute Genomics Platform"/>
            <consortium name="The Broad Institute Genome Sequencing Center for Infectious Disease"/>
            <person name="Wu L."/>
            <person name="Ma J."/>
        </authorList>
    </citation>
    <scope>NUCLEOTIDE SEQUENCE [LARGE SCALE GENOMIC DNA]</scope>
    <source>
        <strain evidence="2 3">JCM 14718</strain>
    </source>
</reference>
<sequence length="261" mass="28018">MTPNSDTTSPPQTPPPQTAKPNGRNARTDRRTPPAQRLPEPKTGEDMGKRIITAIAAASIAAVLISGCETDNALHPAAPGPVIDGHPTCGYVVSRDECKDSGVPPQYWYQLPANAPTGYRDTNTDLISQLFLWHLIYQQLWYSQPVYRDTYVPSAYRSTYDQKYSSPFNSRYSSLITLRQARARFVDKTNKPVPASQLNTRRVNGCAAYQQLDTRGGGSGGGTGGSGHGTSGSTGRGGSGTTGKTSGKTNTKTGTNPRSYC</sequence>
<dbReference type="EMBL" id="BAAANY010000025">
    <property type="protein sequence ID" value="GAA1702501.1"/>
    <property type="molecule type" value="Genomic_DNA"/>
</dbReference>
<keyword evidence="3" id="KW-1185">Reference proteome</keyword>